<proteinExistence type="predicted"/>
<organism evidence="1 2">
    <name type="scientific">Terrihalobacillus insolitus</name>
    <dbReference type="NCBI Taxonomy" id="2950438"/>
    <lineage>
        <taxon>Bacteria</taxon>
        <taxon>Bacillati</taxon>
        <taxon>Bacillota</taxon>
        <taxon>Bacilli</taxon>
        <taxon>Bacillales</taxon>
        <taxon>Bacillaceae</taxon>
        <taxon>Terrihalobacillus</taxon>
    </lineage>
</organism>
<name>A0A9X4AN74_9BACI</name>
<dbReference type="Proteomes" id="UP001145050">
    <property type="component" value="Unassembled WGS sequence"/>
</dbReference>
<evidence type="ECO:0000313" key="1">
    <source>
        <dbReference type="EMBL" id="MDC3424240.1"/>
    </source>
</evidence>
<comment type="caution">
    <text evidence="1">The sequence shown here is derived from an EMBL/GenBank/DDBJ whole genome shotgun (WGS) entry which is preliminary data.</text>
</comment>
<sequence length="180" mass="20992">MTSNLTTLYHGTDIKKAKQILEEGLFRGKKAFEHHVHSYVSFSADKLYPCNFGPVVFKLPNGIANSIEVPYGNSKWFLENKEITEYIYKRKFENIDFSQIHDSRENEFIVYNKCAFHLDEIELHLIFDQTKVNAKNTKERAFEAFGHLIEIHDSSHLLEKNKPELLANFELVNGKLVQTR</sequence>
<dbReference type="RefSeq" id="WP_272436044.1">
    <property type="nucleotide sequence ID" value="NZ_JAMQKB010000005.1"/>
</dbReference>
<gene>
    <name evidence="1" type="ORF">NC797_06925</name>
</gene>
<keyword evidence="2" id="KW-1185">Reference proteome</keyword>
<dbReference type="AlphaFoldDB" id="A0A9X4AN74"/>
<protein>
    <submittedName>
        <fullName evidence="1">Uncharacterized protein</fullName>
    </submittedName>
</protein>
<accession>A0A9X4AN74</accession>
<dbReference type="EMBL" id="JAMQKB010000005">
    <property type="protein sequence ID" value="MDC3424240.1"/>
    <property type="molecule type" value="Genomic_DNA"/>
</dbReference>
<reference evidence="1" key="1">
    <citation type="submission" date="2022-06" db="EMBL/GenBank/DDBJ databases">
        <title>Aquibacillus sp. a new bacterium isolated from soil saline samples.</title>
        <authorList>
            <person name="Galisteo C."/>
            <person name="De La Haba R."/>
            <person name="Sanchez-Porro C."/>
            <person name="Ventosa A."/>
        </authorList>
    </citation>
    <scope>NUCLEOTIDE SEQUENCE</scope>
    <source>
        <strain evidence="1">3ASR75-11</strain>
    </source>
</reference>
<evidence type="ECO:0000313" key="2">
    <source>
        <dbReference type="Proteomes" id="UP001145050"/>
    </source>
</evidence>